<dbReference type="InterPro" id="IPR011329">
    <property type="entry name" value="Killer_tox_Kp4/SMK"/>
</dbReference>
<protein>
    <recommendedName>
        <fullName evidence="1">Killer toxin Kp4 domain-containing protein</fullName>
    </recommendedName>
</protein>
<accession>A0A6A6SMQ7</accession>
<dbReference type="Pfam" id="PF09044">
    <property type="entry name" value="Kp4"/>
    <property type="match status" value="1"/>
</dbReference>
<gene>
    <name evidence="2" type="ORF">K491DRAFT_611355</name>
</gene>
<evidence type="ECO:0000313" key="3">
    <source>
        <dbReference type="Proteomes" id="UP000799324"/>
    </source>
</evidence>
<dbReference type="OrthoDB" id="4177994at2759"/>
<feature type="non-terminal residue" evidence="2">
    <location>
        <position position="1"/>
    </location>
</feature>
<sequence length="116" mass="12395">DCRGSAYCAGCKNSLGKDGMNDFIKQVADDAVFNDGQQVACNSCHTAHTEGQCVFPQKLGGKTVTGKQVKDAVQKLTDKGCKFCGSAPVWDDDVNHGEITVDYVVHGCIKHGKKIC</sequence>
<keyword evidence="3" id="KW-1185">Reference proteome</keyword>
<evidence type="ECO:0000259" key="1">
    <source>
        <dbReference type="Pfam" id="PF09044"/>
    </source>
</evidence>
<dbReference type="Gene3D" id="3.30.430.10">
    <property type="entry name" value="Killer Toxin P4, subunit A"/>
    <property type="match status" value="1"/>
</dbReference>
<reference evidence="2" key="1">
    <citation type="journal article" date="2020" name="Stud. Mycol.">
        <title>101 Dothideomycetes genomes: a test case for predicting lifestyles and emergence of pathogens.</title>
        <authorList>
            <person name="Haridas S."/>
            <person name="Albert R."/>
            <person name="Binder M."/>
            <person name="Bloem J."/>
            <person name="Labutti K."/>
            <person name="Salamov A."/>
            <person name="Andreopoulos B."/>
            <person name="Baker S."/>
            <person name="Barry K."/>
            <person name="Bills G."/>
            <person name="Bluhm B."/>
            <person name="Cannon C."/>
            <person name="Castanera R."/>
            <person name="Culley D."/>
            <person name="Daum C."/>
            <person name="Ezra D."/>
            <person name="Gonzalez J."/>
            <person name="Henrissat B."/>
            <person name="Kuo A."/>
            <person name="Liang C."/>
            <person name="Lipzen A."/>
            <person name="Lutzoni F."/>
            <person name="Magnuson J."/>
            <person name="Mondo S."/>
            <person name="Nolan M."/>
            <person name="Ohm R."/>
            <person name="Pangilinan J."/>
            <person name="Park H.-J."/>
            <person name="Ramirez L."/>
            <person name="Alfaro M."/>
            <person name="Sun H."/>
            <person name="Tritt A."/>
            <person name="Yoshinaga Y."/>
            <person name="Zwiers L.-H."/>
            <person name="Turgeon B."/>
            <person name="Goodwin S."/>
            <person name="Spatafora J."/>
            <person name="Crous P."/>
            <person name="Grigoriev I."/>
        </authorList>
    </citation>
    <scope>NUCLEOTIDE SEQUENCE</scope>
    <source>
        <strain evidence="2">CBS 122681</strain>
    </source>
</reference>
<dbReference type="SUPFAM" id="SSF55221">
    <property type="entry name" value="Yeast killer toxins"/>
    <property type="match status" value="1"/>
</dbReference>
<evidence type="ECO:0000313" key="2">
    <source>
        <dbReference type="EMBL" id="KAF2649175.1"/>
    </source>
</evidence>
<dbReference type="Proteomes" id="UP000799324">
    <property type="component" value="Unassembled WGS sequence"/>
</dbReference>
<dbReference type="InterPro" id="IPR015131">
    <property type="entry name" value="Killer_tox_Kp4"/>
</dbReference>
<feature type="domain" description="Killer toxin Kp4" evidence="1">
    <location>
        <begin position="2"/>
        <end position="104"/>
    </location>
</feature>
<dbReference type="AlphaFoldDB" id="A0A6A6SMQ7"/>
<organism evidence="2 3">
    <name type="scientific">Lophiostoma macrostomum CBS 122681</name>
    <dbReference type="NCBI Taxonomy" id="1314788"/>
    <lineage>
        <taxon>Eukaryota</taxon>
        <taxon>Fungi</taxon>
        <taxon>Dikarya</taxon>
        <taxon>Ascomycota</taxon>
        <taxon>Pezizomycotina</taxon>
        <taxon>Dothideomycetes</taxon>
        <taxon>Pleosporomycetidae</taxon>
        <taxon>Pleosporales</taxon>
        <taxon>Lophiostomataceae</taxon>
        <taxon>Lophiostoma</taxon>
    </lineage>
</organism>
<proteinExistence type="predicted"/>
<name>A0A6A6SMQ7_9PLEO</name>
<dbReference type="GO" id="GO:0005576">
    <property type="term" value="C:extracellular region"/>
    <property type="evidence" value="ECO:0007669"/>
    <property type="project" value="InterPro"/>
</dbReference>
<dbReference type="EMBL" id="MU004503">
    <property type="protein sequence ID" value="KAF2649175.1"/>
    <property type="molecule type" value="Genomic_DNA"/>
</dbReference>